<dbReference type="PANTHER" id="PTHR33124">
    <property type="entry name" value="TRANSCRIPTION FACTOR IBH1-LIKE 1"/>
    <property type="match status" value="1"/>
</dbReference>
<evidence type="ECO:0000256" key="1">
    <source>
        <dbReference type="ARBA" id="ARBA00023015"/>
    </source>
</evidence>
<proteinExistence type="predicted"/>
<name>A0AA38ZBN9_VITRO</name>
<gene>
    <name evidence="4" type="ORF">PVL29_015014</name>
</gene>
<organism evidence="4 5">
    <name type="scientific">Vitis rotundifolia</name>
    <name type="common">Muscadine grape</name>
    <dbReference type="NCBI Taxonomy" id="103349"/>
    <lineage>
        <taxon>Eukaryota</taxon>
        <taxon>Viridiplantae</taxon>
        <taxon>Streptophyta</taxon>
        <taxon>Embryophyta</taxon>
        <taxon>Tracheophyta</taxon>
        <taxon>Spermatophyta</taxon>
        <taxon>Magnoliopsida</taxon>
        <taxon>eudicotyledons</taxon>
        <taxon>Gunneridae</taxon>
        <taxon>Pentapetalae</taxon>
        <taxon>rosids</taxon>
        <taxon>Vitales</taxon>
        <taxon>Vitaceae</taxon>
        <taxon>Viteae</taxon>
        <taxon>Vitis</taxon>
    </lineage>
</organism>
<evidence type="ECO:0000313" key="5">
    <source>
        <dbReference type="Proteomes" id="UP001168098"/>
    </source>
</evidence>
<dbReference type="GO" id="GO:0006355">
    <property type="term" value="P:regulation of DNA-templated transcription"/>
    <property type="evidence" value="ECO:0007669"/>
    <property type="project" value="InterPro"/>
</dbReference>
<accession>A0AA38ZBN9</accession>
<evidence type="ECO:0000256" key="2">
    <source>
        <dbReference type="ARBA" id="ARBA00023163"/>
    </source>
</evidence>
<dbReference type="PANTHER" id="PTHR33124:SF43">
    <property type="entry name" value="TRANSCRIPTION FACTOR PAR2"/>
    <property type="match status" value="1"/>
</dbReference>
<dbReference type="EMBL" id="JARBHA010000012">
    <property type="protein sequence ID" value="KAJ9685922.1"/>
    <property type="molecule type" value="Genomic_DNA"/>
</dbReference>
<feature type="compositionally biased region" description="Basic residues" evidence="3">
    <location>
        <begin position="18"/>
        <end position="40"/>
    </location>
</feature>
<protein>
    <submittedName>
        <fullName evidence="4">Uncharacterized protein</fullName>
    </submittedName>
</protein>
<keyword evidence="1" id="KW-0805">Transcription regulation</keyword>
<feature type="region of interest" description="Disordered" evidence="3">
    <location>
        <begin position="1"/>
        <end position="63"/>
    </location>
</feature>
<comment type="caution">
    <text evidence="4">The sequence shown here is derived from an EMBL/GenBank/DDBJ whole genome shotgun (WGS) entry which is preliminary data.</text>
</comment>
<sequence length="127" mass="14159">MEDTADNHPLAIGTFQRRERRQKPKSVKGVIRRKRRHLKTEHKDKDDGGGGVGGGGGDEDDEEVELEVEKKIMELQRIVPGGEWVGIENLFEQTASYILALQCQVKAMNAVASFLEGLDMEKRKLGG</sequence>
<dbReference type="AlphaFoldDB" id="A0AA38ZBN9"/>
<dbReference type="InterPro" id="IPR044660">
    <property type="entry name" value="IBH1-like"/>
</dbReference>
<reference evidence="4 5" key="1">
    <citation type="journal article" date="2023" name="BMC Biotechnol.">
        <title>Vitis rotundifolia cv Carlos genome sequencing.</title>
        <authorList>
            <person name="Huff M."/>
            <person name="Hulse-Kemp A."/>
            <person name="Scheffler B."/>
            <person name="Youngblood R."/>
            <person name="Simpson S."/>
            <person name="Babiker E."/>
            <person name="Staton M."/>
        </authorList>
    </citation>
    <scope>NUCLEOTIDE SEQUENCE [LARGE SCALE GENOMIC DNA]</scope>
    <source>
        <tissue evidence="4">Leaf</tissue>
    </source>
</reference>
<dbReference type="Proteomes" id="UP001168098">
    <property type="component" value="Unassembled WGS sequence"/>
</dbReference>
<keyword evidence="2" id="KW-0804">Transcription</keyword>
<evidence type="ECO:0000313" key="4">
    <source>
        <dbReference type="EMBL" id="KAJ9685922.1"/>
    </source>
</evidence>
<keyword evidence="5" id="KW-1185">Reference proteome</keyword>
<evidence type="ECO:0000256" key="3">
    <source>
        <dbReference type="SAM" id="MobiDB-lite"/>
    </source>
</evidence>